<proteinExistence type="predicted"/>
<reference evidence="2" key="2">
    <citation type="submission" date="2020-09" db="EMBL/GenBank/DDBJ databases">
        <authorList>
            <person name="Sun Q."/>
            <person name="Kim S."/>
        </authorList>
    </citation>
    <scope>NUCLEOTIDE SEQUENCE</scope>
    <source>
        <strain evidence="2">KCTC 12711</strain>
    </source>
</reference>
<gene>
    <name evidence="2" type="ORF">GCM10008090_34740</name>
</gene>
<evidence type="ECO:0000313" key="2">
    <source>
        <dbReference type="EMBL" id="GHA21872.1"/>
    </source>
</evidence>
<name>A0A918VTA6_9GAMM</name>
<accession>A0A918VTA6</accession>
<dbReference type="InterPro" id="IPR022123">
    <property type="entry name" value="DUF3658"/>
</dbReference>
<keyword evidence="3" id="KW-1185">Reference proteome</keyword>
<feature type="domain" description="DUF3658" evidence="1">
    <location>
        <begin position="24"/>
        <end position="97"/>
    </location>
</feature>
<sequence length="104" mass="11656">MADLAPEQSSRFESQEDIDIVQALSESEVKLIDGWLMSFATNNYQKVAMLVAKSLSLSHENKLLTDVPDIYFGIRVEVLVDNQLLEGEGDLTKMRSSEVRLASH</sequence>
<dbReference type="RefSeq" id="WP_189402986.1">
    <property type="nucleotide sequence ID" value="NZ_BMXA01000010.1"/>
</dbReference>
<protein>
    <recommendedName>
        <fullName evidence="1">DUF3658 domain-containing protein</fullName>
    </recommendedName>
</protein>
<evidence type="ECO:0000259" key="1">
    <source>
        <dbReference type="Pfam" id="PF12395"/>
    </source>
</evidence>
<dbReference type="Pfam" id="PF12395">
    <property type="entry name" value="DUF3658"/>
    <property type="match status" value="1"/>
</dbReference>
<organism evidence="2 3">
    <name type="scientific">Arenicella chitinivorans</name>
    <dbReference type="NCBI Taxonomy" id="1329800"/>
    <lineage>
        <taxon>Bacteria</taxon>
        <taxon>Pseudomonadati</taxon>
        <taxon>Pseudomonadota</taxon>
        <taxon>Gammaproteobacteria</taxon>
        <taxon>Arenicellales</taxon>
        <taxon>Arenicellaceae</taxon>
        <taxon>Arenicella</taxon>
    </lineage>
</organism>
<reference evidence="2" key="1">
    <citation type="journal article" date="2014" name="Int. J. Syst. Evol. Microbiol.">
        <title>Complete genome sequence of Corynebacterium casei LMG S-19264T (=DSM 44701T), isolated from a smear-ripened cheese.</title>
        <authorList>
            <consortium name="US DOE Joint Genome Institute (JGI-PGF)"/>
            <person name="Walter F."/>
            <person name="Albersmeier A."/>
            <person name="Kalinowski J."/>
            <person name="Ruckert C."/>
        </authorList>
    </citation>
    <scope>NUCLEOTIDE SEQUENCE</scope>
    <source>
        <strain evidence="2">KCTC 12711</strain>
    </source>
</reference>
<dbReference type="EMBL" id="BMXA01000010">
    <property type="protein sequence ID" value="GHA21872.1"/>
    <property type="molecule type" value="Genomic_DNA"/>
</dbReference>
<evidence type="ECO:0000313" key="3">
    <source>
        <dbReference type="Proteomes" id="UP000614811"/>
    </source>
</evidence>
<dbReference type="AlphaFoldDB" id="A0A918VTA6"/>
<dbReference type="Proteomes" id="UP000614811">
    <property type="component" value="Unassembled WGS sequence"/>
</dbReference>
<comment type="caution">
    <text evidence="2">The sequence shown here is derived from an EMBL/GenBank/DDBJ whole genome shotgun (WGS) entry which is preliminary data.</text>
</comment>